<feature type="chain" id="PRO_5045861800" evidence="5">
    <location>
        <begin position="20"/>
        <end position="351"/>
    </location>
</feature>
<dbReference type="Pfam" id="PF17763">
    <property type="entry name" value="Asparaginase_C"/>
    <property type="match status" value="1"/>
</dbReference>
<evidence type="ECO:0000256" key="2">
    <source>
        <dbReference type="ARBA" id="ARBA00022801"/>
    </source>
</evidence>
<feature type="domain" description="L-asparaginase N-terminal" evidence="6">
    <location>
        <begin position="24"/>
        <end position="215"/>
    </location>
</feature>
<evidence type="ECO:0000256" key="4">
    <source>
        <dbReference type="RuleBase" id="RU004456"/>
    </source>
</evidence>
<dbReference type="PIRSF" id="PIRSF500176">
    <property type="entry name" value="L_ASNase"/>
    <property type="match status" value="1"/>
</dbReference>
<dbReference type="PIRSF" id="PIRSF001220">
    <property type="entry name" value="L-ASNase_gatD"/>
    <property type="match status" value="1"/>
</dbReference>
<dbReference type="Gene3D" id="3.40.50.1170">
    <property type="entry name" value="L-asparaginase, N-terminal domain"/>
    <property type="match status" value="1"/>
</dbReference>
<dbReference type="InterPro" id="IPR037152">
    <property type="entry name" value="L-asparaginase_N_sf"/>
</dbReference>
<organism evidence="8 9">
    <name type="scientific">Rhodonellum ikkaensis</name>
    <dbReference type="NCBI Taxonomy" id="336829"/>
    <lineage>
        <taxon>Bacteria</taxon>
        <taxon>Pseudomonadati</taxon>
        <taxon>Bacteroidota</taxon>
        <taxon>Cytophagia</taxon>
        <taxon>Cytophagales</taxon>
        <taxon>Cytophagaceae</taxon>
        <taxon>Rhodonellum</taxon>
    </lineage>
</organism>
<feature type="active site" evidence="3">
    <location>
        <position position="33"/>
    </location>
</feature>
<sequence>MKKLLLILFCFSLINCAKSQNLPRVIILSTGGTIAGEQPNTDQAGYISGKIPIEELLKNIPSITQKTTVQGEQISAIGSNYMTVDIWLKLARRINEIFANNEADGIVITHGTDTQEETAYFLSLTVNSDKPVVLTGSMRPATALSSDGSKNLYDAIVVAIDPNSKEKGIMVSFNEKIYSAKNVVKINTTSTNAFASPNIGPIGEVYDGKVTFNIQSHKRNSDFMPFDISKIDSLPKVEIVYAYADASNIAIDALINANTPGIIIAGTGGGSFSKAILESAQNATKKNIMVVRSSRVVSGKVHSVYIGDFEDAKNGTIASDDLNPQKARILLMLALTITQDKDKIQEMFLTY</sequence>
<dbReference type="EMBL" id="FNQC01000010">
    <property type="protein sequence ID" value="SDZ32280.1"/>
    <property type="molecule type" value="Genomic_DNA"/>
</dbReference>
<gene>
    <name evidence="8" type="ORF">SAMN05444412_11067</name>
</gene>
<dbReference type="InterPro" id="IPR036152">
    <property type="entry name" value="Asp/glu_Ase-like_sf"/>
</dbReference>
<dbReference type="InterPro" id="IPR020827">
    <property type="entry name" value="Asparaginase/glutaminase_AS1"/>
</dbReference>
<dbReference type="Gene3D" id="3.40.50.40">
    <property type="match status" value="1"/>
</dbReference>
<dbReference type="Pfam" id="PF00710">
    <property type="entry name" value="Asparaginase"/>
    <property type="match status" value="1"/>
</dbReference>
<dbReference type="SUPFAM" id="SSF53774">
    <property type="entry name" value="Glutaminase/Asparaginase"/>
    <property type="match status" value="1"/>
</dbReference>
<feature type="domain" description="Asparaginase/glutaminase C-terminal" evidence="7">
    <location>
        <begin position="236"/>
        <end position="348"/>
    </location>
</feature>
<evidence type="ECO:0000313" key="9">
    <source>
        <dbReference type="Proteomes" id="UP000199663"/>
    </source>
</evidence>
<dbReference type="InterPro" id="IPR027474">
    <property type="entry name" value="L-asparaginase_N"/>
</dbReference>
<dbReference type="CDD" id="cd08964">
    <property type="entry name" value="L-asparaginase_II"/>
    <property type="match status" value="1"/>
</dbReference>
<dbReference type="RefSeq" id="WP_026333720.1">
    <property type="nucleotide sequence ID" value="NZ_FNQC01000010.1"/>
</dbReference>
<protein>
    <submittedName>
        <fullName evidence="8">Asparaginase</fullName>
    </submittedName>
</protein>
<evidence type="ECO:0000259" key="7">
    <source>
        <dbReference type="Pfam" id="PF17763"/>
    </source>
</evidence>
<evidence type="ECO:0000313" key="8">
    <source>
        <dbReference type="EMBL" id="SDZ32280.1"/>
    </source>
</evidence>
<evidence type="ECO:0000259" key="6">
    <source>
        <dbReference type="Pfam" id="PF00710"/>
    </source>
</evidence>
<proteinExistence type="inferred from homology"/>
<comment type="caution">
    <text evidence="8">The sequence shown here is derived from an EMBL/GenBank/DDBJ whole genome shotgun (WGS) entry which is preliminary data.</text>
</comment>
<dbReference type="PROSITE" id="PS51732">
    <property type="entry name" value="ASN_GLN_ASE_3"/>
    <property type="match status" value="1"/>
</dbReference>
<dbReference type="PANTHER" id="PTHR11707:SF28">
    <property type="entry name" value="60 KDA LYSOPHOSPHOLIPASE"/>
    <property type="match status" value="1"/>
</dbReference>
<keyword evidence="9" id="KW-1185">Reference proteome</keyword>
<keyword evidence="5" id="KW-0732">Signal</keyword>
<feature type="signal peptide" evidence="5">
    <location>
        <begin position="1"/>
        <end position="19"/>
    </location>
</feature>
<dbReference type="PROSITE" id="PS00144">
    <property type="entry name" value="ASN_GLN_ASE_1"/>
    <property type="match status" value="1"/>
</dbReference>
<dbReference type="SFLD" id="SFLDS00057">
    <property type="entry name" value="Glutaminase/Asparaginase"/>
    <property type="match status" value="1"/>
</dbReference>
<dbReference type="Proteomes" id="UP000199663">
    <property type="component" value="Unassembled WGS sequence"/>
</dbReference>
<dbReference type="SMART" id="SM00870">
    <property type="entry name" value="Asparaginase"/>
    <property type="match status" value="1"/>
</dbReference>
<evidence type="ECO:0000256" key="5">
    <source>
        <dbReference type="SAM" id="SignalP"/>
    </source>
</evidence>
<evidence type="ECO:0000256" key="1">
    <source>
        <dbReference type="ARBA" id="ARBA00010518"/>
    </source>
</evidence>
<keyword evidence="2" id="KW-0378">Hydrolase</keyword>
<accession>A0A1H3S388</accession>
<name>A0A1H3S388_9BACT</name>
<dbReference type="PANTHER" id="PTHR11707">
    <property type="entry name" value="L-ASPARAGINASE"/>
    <property type="match status" value="1"/>
</dbReference>
<reference evidence="8 9" key="1">
    <citation type="submission" date="2016-10" db="EMBL/GenBank/DDBJ databases">
        <authorList>
            <person name="Varghese N."/>
            <person name="Submissions S."/>
        </authorList>
    </citation>
    <scope>NUCLEOTIDE SEQUENCE [LARGE SCALE GENOMIC DNA]</scope>
    <source>
        <strain evidence="8 9">DSM 17997</strain>
    </source>
</reference>
<dbReference type="PRINTS" id="PR00139">
    <property type="entry name" value="ASNGLNASE"/>
</dbReference>
<comment type="similarity">
    <text evidence="1 4">Belongs to the asparaginase 1 family.</text>
</comment>
<dbReference type="InterPro" id="IPR027473">
    <property type="entry name" value="L-asparaginase_C"/>
</dbReference>
<dbReference type="InterPro" id="IPR006034">
    <property type="entry name" value="Asparaginase/glutaminase-like"/>
</dbReference>
<evidence type="ECO:0000256" key="3">
    <source>
        <dbReference type="PROSITE-ProRule" id="PRU10099"/>
    </source>
</evidence>
<dbReference type="NCBIfam" id="TIGR00520">
    <property type="entry name" value="asnASE_II"/>
    <property type="match status" value="1"/>
</dbReference>
<dbReference type="InterPro" id="IPR004550">
    <property type="entry name" value="AsnASE_II"/>
</dbReference>
<dbReference type="InterPro" id="IPR040919">
    <property type="entry name" value="Asparaginase_C"/>
</dbReference>